<dbReference type="EMBL" id="MT520815">
    <property type="protein sequence ID" value="QKW93756.1"/>
    <property type="molecule type" value="Genomic_DNA"/>
</dbReference>
<proteinExistence type="predicted"/>
<evidence type="ECO:0000313" key="1">
    <source>
        <dbReference type="EMBL" id="QKW93756.1"/>
    </source>
</evidence>
<name>A0A7D5BDF6_9BACT</name>
<dbReference type="AlphaFoldDB" id="A0A7D5BDF6"/>
<accession>A0A7D5BDF6</accession>
<sequence>MALRRDMPLFQLEAEDGHPRGTRDAWQRREMLVALLHANCDACQGLHRELRARAPGWRQEEVEAFSVVMPGRPGEPLLPGALVDPEGTVTWKLAERFGRVPGTAVLAVANRFGELYRVLDVHGRPTEEVLGEALEWLDLAQRQCGECSAPLWD</sequence>
<protein>
    <submittedName>
        <fullName evidence="1">Uncharacterized protein</fullName>
    </submittedName>
</protein>
<organism evidence="1">
    <name type="scientific">Vitiosangium cumulatum</name>
    <dbReference type="NCBI Taxonomy" id="1867796"/>
    <lineage>
        <taxon>Bacteria</taxon>
        <taxon>Pseudomonadati</taxon>
        <taxon>Myxococcota</taxon>
        <taxon>Myxococcia</taxon>
        <taxon>Myxococcales</taxon>
        <taxon>Cystobacterineae</taxon>
        <taxon>Archangiaceae</taxon>
        <taxon>Vitiosangium</taxon>
    </lineage>
</organism>
<reference evidence="1" key="1">
    <citation type="journal article" date="2020" name="Molecules">
        <title>2-Hydroxysorangiadenosine: Structure and Biosynthesis of a Myxobacterial Sesquiterpene-Nucleoside.</title>
        <authorList>
            <person name="Okoth D.A."/>
            <person name="Hug J.J."/>
            <person name="Garcia R."/>
            <person name="Sproer C."/>
            <person name="Overmann J."/>
            <person name="Muller R."/>
        </authorList>
    </citation>
    <scope>NUCLEOTIDE SEQUENCE</scope>
    <source>
        <strain evidence="1">MCy10943</strain>
    </source>
</reference>